<sequence length="237" mass="27097">MRVWDVDPGYLNRSSLLGEHRELHGIVAILKDGKRGYSRHPETLRWRGYGWALSQRHRLLAAEMALRGYVDRSPVRLRANPRQWPEIFLNPPGEQLLLLAGKYRDRPPGRIPLPRDNQQLWAQHKYSVLARDPAAYRRIGRELALSRDGEGCDELALRLVQLLRRPPEAGHLRNAIQHMWGYVAGYSQLSGPEINRLAPATLLREIQRLALIHRITYLAESTALGELAAWPGQQPGK</sequence>
<organism evidence="2">
    <name type="scientific">Desulfurivibrio alkaliphilus</name>
    <dbReference type="NCBI Taxonomy" id="427923"/>
    <lineage>
        <taxon>Bacteria</taxon>
        <taxon>Pseudomonadati</taxon>
        <taxon>Thermodesulfobacteriota</taxon>
        <taxon>Desulfobulbia</taxon>
        <taxon>Desulfobulbales</taxon>
        <taxon>Desulfobulbaceae</taxon>
        <taxon>Desulfurivibrio</taxon>
    </lineage>
</organism>
<dbReference type="Pfam" id="PF03013">
    <property type="entry name" value="Pyr_excise"/>
    <property type="match status" value="1"/>
</dbReference>
<feature type="domain" description="DUF1722" evidence="1">
    <location>
        <begin position="125"/>
        <end position="183"/>
    </location>
</feature>
<accession>A0A7C2TH46</accession>
<dbReference type="InterPro" id="IPR004260">
    <property type="entry name" value="Pyr-dimer_DNA_glycosylase"/>
</dbReference>
<name>A0A7C2TH46_9BACT</name>
<dbReference type="AlphaFoldDB" id="A0A7C2TH46"/>
<comment type="caution">
    <text evidence="2">The sequence shown here is derived from an EMBL/GenBank/DDBJ whole genome shotgun (WGS) entry which is preliminary data.</text>
</comment>
<dbReference type="InterPro" id="IPR013560">
    <property type="entry name" value="DUF1722"/>
</dbReference>
<evidence type="ECO:0000313" key="2">
    <source>
        <dbReference type="EMBL" id="HET97627.1"/>
    </source>
</evidence>
<dbReference type="Pfam" id="PF08349">
    <property type="entry name" value="DUF1722"/>
    <property type="match status" value="1"/>
</dbReference>
<dbReference type="SUPFAM" id="SSF47077">
    <property type="entry name" value="T4 endonuclease V"/>
    <property type="match status" value="1"/>
</dbReference>
<reference evidence="2" key="1">
    <citation type="journal article" date="2020" name="mSystems">
        <title>Genome- and Community-Level Interaction Insights into Carbon Utilization and Element Cycling Functions of Hydrothermarchaeota in Hydrothermal Sediment.</title>
        <authorList>
            <person name="Zhou Z."/>
            <person name="Liu Y."/>
            <person name="Xu W."/>
            <person name="Pan J."/>
            <person name="Luo Z.H."/>
            <person name="Li M."/>
        </authorList>
    </citation>
    <scope>NUCLEOTIDE SEQUENCE [LARGE SCALE GENOMIC DNA]</scope>
    <source>
        <strain evidence="2">SpSt-1224</strain>
    </source>
</reference>
<evidence type="ECO:0000259" key="1">
    <source>
        <dbReference type="Pfam" id="PF08349"/>
    </source>
</evidence>
<proteinExistence type="predicted"/>
<dbReference type="EMBL" id="DSDS01000063">
    <property type="protein sequence ID" value="HET97627.1"/>
    <property type="molecule type" value="Genomic_DNA"/>
</dbReference>
<dbReference type="Proteomes" id="UP000885986">
    <property type="component" value="Unassembled WGS sequence"/>
</dbReference>
<protein>
    <submittedName>
        <fullName evidence="2">DUF1722 domain-containing protein</fullName>
    </submittedName>
</protein>
<gene>
    <name evidence="2" type="ORF">ENN98_02810</name>
</gene>